<evidence type="ECO:0000313" key="2">
    <source>
        <dbReference type="Proteomes" id="UP001417504"/>
    </source>
</evidence>
<sequence>MTQQSHRQRNTQQKLTITINKAQKPDLALRSTDLQSMKNTVLDRASIALIPCSTSKEN</sequence>
<organism evidence="1 2">
    <name type="scientific">Stephania japonica</name>
    <dbReference type="NCBI Taxonomy" id="461633"/>
    <lineage>
        <taxon>Eukaryota</taxon>
        <taxon>Viridiplantae</taxon>
        <taxon>Streptophyta</taxon>
        <taxon>Embryophyta</taxon>
        <taxon>Tracheophyta</taxon>
        <taxon>Spermatophyta</taxon>
        <taxon>Magnoliopsida</taxon>
        <taxon>Ranunculales</taxon>
        <taxon>Menispermaceae</taxon>
        <taxon>Menispermoideae</taxon>
        <taxon>Cissampelideae</taxon>
        <taxon>Stephania</taxon>
    </lineage>
</organism>
<name>A0AAP0PSY4_9MAGN</name>
<proteinExistence type="predicted"/>
<gene>
    <name evidence="1" type="ORF">Sjap_002858</name>
</gene>
<dbReference type="Proteomes" id="UP001417504">
    <property type="component" value="Unassembled WGS sequence"/>
</dbReference>
<dbReference type="EMBL" id="JBBNAE010000001">
    <property type="protein sequence ID" value="KAK9155378.1"/>
    <property type="molecule type" value="Genomic_DNA"/>
</dbReference>
<keyword evidence="2" id="KW-1185">Reference proteome</keyword>
<accession>A0AAP0PSY4</accession>
<reference evidence="1 2" key="1">
    <citation type="submission" date="2024-01" db="EMBL/GenBank/DDBJ databases">
        <title>Genome assemblies of Stephania.</title>
        <authorList>
            <person name="Yang L."/>
        </authorList>
    </citation>
    <scope>NUCLEOTIDE SEQUENCE [LARGE SCALE GENOMIC DNA]</scope>
    <source>
        <strain evidence="1">QJT</strain>
        <tissue evidence="1">Leaf</tissue>
    </source>
</reference>
<evidence type="ECO:0000313" key="1">
    <source>
        <dbReference type="EMBL" id="KAK9155378.1"/>
    </source>
</evidence>
<comment type="caution">
    <text evidence="1">The sequence shown here is derived from an EMBL/GenBank/DDBJ whole genome shotgun (WGS) entry which is preliminary data.</text>
</comment>
<dbReference type="AlphaFoldDB" id="A0AAP0PSY4"/>
<protein>
    <submittedName>
        <fullName evidence="1">Uncharacterized protein</fullName>
    </submittedName>
</protein>